<dbReference type="AlphaFoldDB" id="A0A1Y1VKS9"/>
<reference evidence="4 5" key="1">
    <citation type="submission" date="2016-08" db="EMBL/GenBank/DDBJ databases">
        <title>Genomes of anaerobic fungi encode conserved fungal cellulosomes for biomass hydrolysis.</title>
        <authorList>
            <consortium name="DOE Joint Genome Institute"/>
            <person name="Haitjema C.H."/>
            <person name="Gilmore S.P."/>
            <person name="Henske J.K."/>
            <person name="Solomon K.V."/>
            <person name="De Groot R."/>
            <person name="Kuo A."/>
            <person name="Mondo S.J."/>
            <person name="Salamov A.A."/>
            <person name="Labutti K."/>
            <person name="Zhao Z."/>
            <person name="Chiniquy J."/>
            <person name="Barry K."/>
            <person name="Brewer H.M."/>
            <person name="Purvine S.O."/>
            <person name="Wright A.T."/>
            <person name="Boxma B."/>
            <person name="Van Alen T."/>
            <person name="Hackstein J.H."/>
            <person name="Baker S.E."/>
            <person name="Grigoriev I.V."/>
            <person name="O'Malley M.A."/>
        </authorList>
    </citation>
    <scope>NUCLEOTIDE SEQUENCE [LARGE SCALE GENOMIC DNA]</scope>
    <source>
        <strain evidence="5">finn</strain>
    </source>
</reference>
<dbReference type="Proteomes" id="UP000193719">
    <property type="component" value="Unassembled WGS sequence"/>
</dbReference>
<protein>
    <recommendedName>
        <fullName evidence="2 3">EGF-like domain-containing protein</fullName>
    </recommendedName>
</protein>
<comment type="caution">
    <text evidence="4">The sequence shown here is derived from an EMBL/GenBank/DDBJ whole genome shotgun (WGS) entry which is preliminary data.</text>
</comment>
<sequence length="665" mass="78123">MNGGAIYISYQEIFNNSKINILNNTFFNNHSKYFGGALYLDKIYDIFLNDSIFENNLAEISGSSLYSPNEAISKSNLYYINHKNNTTNMNESIYSTFPSNIILDNFDSFNYLNESKFHIGDYINLKFSLRDKYGNKIIEFLKYNNISLKVVVISNDKIKIKGNVCTFTQNTGICQLQYFQIFSESKVKLTLKFEIENNIYNIKSIDNLNITIYDCEENQIKILDGKHYKCEYPVCESWCMNNNKTKCVPSSTIINVNKLELNVCECRPGYIGYHCEDLLFENFNNIKIAINIITSLIIFIMIISLILILIKRNQPILSDTGWIKQLIILIGLIQYFSSKYFIINENWTQSYLSFLFKHSGIFLTYLIFWIYVSSAQDFGVGNRDYELKIAIKKSRSRSLFTPSYIMEGEKLISDDKSKELSFIRSELKTQKIYEKVRKNHFLYIKCLFYFPIIIFILISCVIYQNKARKIKGDSFYYVQGQNEKWYYESPLKSNDIVFNIIEFIISIILALKLKKISKYECIFKTIKYIYIVVIIIITIGPLIDVIGFYVLKNIIYQVLFNYITNLICYTSVYGFFFGKLILYLLLKKEKCCNIEAYFVYPTKSFCYEHWSYLCECEKSLTPLEINFKMKRFIEVYIQCSKIIEIYDGNIKLLNSSFGLNLNQDF</sequence>
<keyword evidence="1" id="KW-0472">Membrane</keyword>
<name>A0A1Y1VKS9_9FUNG</name>
<evidence type="ECO:0000259" key="3">
    <source>
        <dbReference type="PROSITE" id="PS01186"/>
    </source>
</evidence>
<keyword evidence="1" id="KW-0812">Transmembrane</keyword>
<evidence type="ECO:0000313" key="4">
    <source>
        <dbReference type="EMBL" id="ORX57716.1"/>
    </source>
</evidence>
<feature type="transmembrane region" description="Helical" evidence="1">
    <location>
        <begin position="322"/>
        <end position="342"/>
    </location>
</feature>
<keyword evidence="5" id="KW-1185">Reference proteome</keyword>
<proteinExistence type="predicted"/>
<dbReference type="EMBL" id="MCFH01000005">
    <property type="protein sequence ID" value="ORX57716.1"/>
    <property type="molecule type" value="Genomic_DNA"/>
</dbReference>
<feature type="transmembrane region" description="Helical" evidence="1">
    <location>
        <begin position="354"/>
        <end position="372"/>
    </location>
</feature>
<dbReference type="InterPro" id="IPR000742">
    <property type="entry name" value="EGF"/>
</dbReference>
<keyword evidence="1" id="KW-1133">Transmembrane helix</keyword>
<feature type="transmembrane region" description="Helical" evidence="1">
    <location>
        <begin position="441"/>
        <end position="464"/>
    </location>
</feature>
<evidence type="ECO:0000256" key="1">
    <source>
        <dbReference type="SAM" id="Phobius"/>
    </source>
</evidence>
<dbReference type="PROSITE" id="PS01186">
    <property type="entry name" value="EGF_2"/>
    <property type="match status" value="1"/>
</dbReference>
<feature type="transmembrane region" description="Helical" evidence="1">
    <location>
        <begin position="525"/>
        <end position="550"/>
    </location>
</feature>
<organism evidence="4 5">
    <name type="scientific">Piromyces finnis</name>
    <dbReference type="NCBI Taxonomy" id="1754191"/>
    <lineage>
        <taxon>Eukaryota</taxon>
        <taxon>Fungi</taxon>
        <taxon>Fungi incertae sedis</taxon>
        <taxon>Chytridiomycota</taxon>
        <taxon>Chytridiomycota incertae sedis</taxon>
        <taxon>Neocallimastigomycetes</taxon>
        <taxon>Neocallimastigales</taxon>
        <taxon>Neocallimastigaceae</taxon>
        <taxon>Piromyces</taxon>
    </lineage>
</organism>
<dbReference type="OrthoDB" id="10672235at2759"/>
<accession>A0A1Y1VKS9</accession>
<reference evidence="4 5" key="2">
    <citation type="submission" date="2016-08" db="EMBL/GenBank/DDBJ databases">
        <title>Pervasive Adenine N6-methylation of Active Genes in Fungi.</title>
        <authorList>
            <consortium name="DOE Joint Genome Institute"/>
            <person name="Mondo S.J."/>
            <person name="Dannebaum R.O."/>
            <person name="Kuo R.C."/>
            <person name="Labutti K."/>
            <person name="Haridas S."/>
            <person name="Kuo A."/>
            <person name="Salamov A."/>
            <person name="Ahrendt S.R."/>
            <person name="Lipzen A."/>
            <person name="Sullivan W."/>
            <person name="Andreopoulos W.B."/>
            <person name="Clum A."/>
            <person name="Lindquist E."/>
            <person name="Daum C."/>
            <person name="Ramamoorthy G.K."/>
            <person name="Gryganskyi A."/>
            <person name="Culley D."/>
            <person name="Magnuson J.K."/>
            <person name="James T.Y."/>
            <person name="O'Malley M.A."/>
            <person name="Stajich J.E."/>
            <person name="Spatafora J.W."/>
            <person name="Visel A."/>
            <person name="Grigoriev I.V."/>
        </authorList>
    </citation>
    <scope>NUCLEOTIDE SEQUENCE [LARGE SCALE GENOMIC DNA]</scope>
    <source>
        <strain evidence="5">finn</strain>
    </source>
</reference>
<feature type="transmembrane region" description="Helical" evidence="1">
    <location>
        <begin position="496"/>
        <end position="513"/>
    </location>
</feature>
<feature type="domain" description="EGF-like" evidence="2 3">
    <location>
        <begin position="264"/>
        <end position="275"/>
    </location>
</feature>
<dbReference type="PROSITE" id="PS00022">
    <property type="entry name" value="EGF_1"/>
    <property type="match status" value="1"/>
</dbReference>
<evidence type="ECO:0000313" key="5">
    <source>
        <dbReference type="Proteomes" id="UP000193719"/>
    </source>
</evidence>
<feature type="transmembrane region" description="Helical" evidence="1">
    <location>
        <begin position="288"/>
        <end position="310"/>
    </location>
</feature>
<gene>
    <name evidence="4" type="ORF">BCR36DRAFT_134005</name>
</gene>
<feature type="transmembrane region" description="Helical" evidence="1">
    <location>
        <begin position="562"/>
        <end position="586"/>
    </location>
</feature>
<evidence type="ECO:0000259" key="2">
    <source>
        <dbReference type="PROSITE" id="PS00022"/>
    </source>
</evidence>